<keyword evidence="2 3" id="KW-0802">TPR repeat</keyword>
<evidence type="ECO:0000256" key="1">
    <source>
        <dbReference type="ARBA" id="ARBA00022737"/>
    </source>
</evidence>
<dbReference type="Pfam" id="PF13181">
    <property type="entry name" value="TPR_8"/>
    <property type="match status" value="1"/>
</dbReference>
<dbReference type="PANTHER" id="PTHR44943:SF8">
    <property type="entry name" value="TPR REPEAT-CONTAINING PROTEIN MJ0263"/>
    <property type="match status" value="1"/>
</dbReference>
<dbReference type="Gene3D" id="1.25.40.10">
    <property type="entry name" value="Tetratricopeptide repeat domain"/>
    <property type="match status" value="2"/>
</dbReference>
<dbReference type="PROSITE" id="PS50293">
    <property type="entry name" value="TPR_REGION"/>
    <property type="match status" value="3"/>
</dbReference>
<dbReference type="SMART" id="SM00028">
    <property type="entry name" value="TPR"/>
    <property type="match status" value="8"/>
</dbReference>
<dbReference type="Pfam" id="PF00515">
    <property type="entry name" value="TPR_1"/>
    <property type="match status" value="2"/>
</dbReference>
<dbReference type="Proteomes" id="UP000514713">
    <property type="component" value="Chromosome"/>
</dbReference>
<dbReference type="AlphaFoldDB" id="A0A7D7QM04"/>
<feature type="repeat" description="TPR" evidence="3">
    <location>
        <begin position="254"/>
        <end position="287"/>
    </location>
</feature>
<dbReference type="InterPro" id="IPR024983">
    <property type="entry name" value="CHAT_dom"/>
</dbReference>
<proteinExistence type="predicted"/>
<keyword evidence="6" id="KW-1185">Reference proteome</keyword>
<dbReference type="InterPro" id="IPR019734">
    <property type="entry name" value="TPR_rpt"/>
</dbReference>
<organism evidence="5 6">
    <name type="scientific">Nostoc edaphicum CCNP1411</name>
    <dbReference type="NCBI Taxonomy" id="1472755"/>
    <lineage>
        <taxon>Bacteria</taxon>
        <taxon>Bacillati</taxon>
        <taxon>Cyanobacteriota</taxon>
        <taxon>Cyanophyceae</taxon>
        <taxon>Nostocales</taxon>
        <taxon>Nostocaceae</taxon>
        <taxon>Nostoc</taxon>
    </lineage>
</organism>
<dbReference type="InterPro" id="IPR011990">
    <property type="entry name" value="TPR-like_helical_dom_sf"/>
</dbReference>
<dbReference type="RefSeq" id="WP_181931443.1">
    <property type="nucleotide sequence ID" value="NZ_CP054698.1"/>
</dbReference>
<evidence type="ECO:0000313" key="5">
    <source>
        <dbReference type="EMBL" id="QMS88265.1"/>
    </source>
</evidence>
<accession>A0A7D7QM04</accession>
<feature type="repeat" description="TPR" evidence="3">
    <location>
        <begin position="288"/>
        <end position="321"/>
    </location>
</feature>
<evidence type="ECO:0000256" key="3">
    <source>
        <dbReference type="PROSITE-ProRule" id="PRU00339"/>
    </source>
</evidence>
<dbReference type="Pfam" id="PF13432">
    <property type="entry name" value="TPR_16"/>
    <property type="match status" value="1"/>
</dbReference>
<sequence>MLKQLWQWLKRSFQRLFGNKQTPPLKEQTKVEPPKQLTDAEYELLFLQLLTEINDGLSRGGAKGFLVAKRINETRLVEWLQGFGEGLLASSIPNDELATRMVRLGKLSIGEVSIVAYDIGRRLGGGTNHKGAEDTREEEKREEAIKALFVVGYKKYESGEFEAALSFFKRTFALLSIDVNDDDVASVGWEFRGIAQDNLGEFEEAIASFDSALKIKPDNHEAWFNRGVALGKSGQHEEAIASFDSSLKIEPDFHQAWIGRGVALEKLERFEESIASFDSALKIKPDDHEARYNRGLTLEKLGQHEEAITSFDSPIKIKPDDHEAWYNRGNTLMDLGRFEEAIASFGKALKIKPDDHLTWYNQGLSLGKIGRFEEAIASFSKALKLKPDDHKAWIGQGVALGKVSLRKLGHHEEAIASFDNALRIKPDDHEAWINRGFATRNGTGERTDFSFIFTLANAAAPNLALKFNNLDLNKRGYEGELASYEEGLKHCQQDTHSEGRGLLHQRIGDAHYFQAQGNSNPRYFWRKAVNSYKKALQTLTAKDFPELHLKILEDLIRVQLDLRETTEAIELQRQGTDLLRHLLLNESNRYDKSKKQLALKFAWIQQLTVDLAVQSGDLLQAIELAEEGKNTCLRWLLDGWSDESSSLSYSEMQQLLNPSTAIIYWHLSPHALHTFILKHNASSPIVLGETEFVTQAQRLQNFEGWVKNWNEQYADYRDKAKDEQSHKNQPWRQLMPEKLQELKNILYISAIQEELNGITNLILIPHRDLHRLPLHAIFTDNFTITYLPSAQIGITLQRLKQTNLRAIGELPLLSVEHPDSEDFSILPHAEIESAAITQLFQNPTPKRISGEAVTNTTLKAALKDSYSIFHFTGHSTYNFDNPKKSALALSAKEFLTLEEICNIESLKGYQLVSLSSCETAITSNQTITAEYVGLVSAFLYQGVTDVVSTLWTVTDDASCFLMIYFYWQIKKGKTPAVALNKATKWLRNLTFSQLERIYRVILAKLPSNETTLRPFIRRKLNQISQMELSEKKQQRFKHPYYWAAFTITGGYN</sequence>
<keyword evidence="1" id="KW-0677">Repeat</keyword>
<dbReference type="PROSITE" id="PS50005">
    <property type="entry name" value="TPR"/>
    <property type="match status" value="6"/>
</dbReference>
<gene>
    <name evidence="5" type="ORF">HUN01_11915</name>
</gene>
<feature type="repeat" description="TPR" evidence="3">
    <location>
        <begin position="356"/>
        <end position="389"/>
    </location>
</feature>
<protein>
    <submittedName>
        <fullName evidence="5">Tetratricopeptide repeat protein</fullName>
    </submittedName>
</protein>
<reference evidence="6" key="1">
    <citation type="submission" date="2020-06" db="EMBL/GenBank/DDBJ databases">
        <title>Nostoc edaphicum CCNP1411 genome.</title>
        <authorList>
            <person name="Fidor A."/>
            <person name="Grabski M."/>
            <person name="Gawor J."/>
            <person name="Gromadka R."/>
            <person name="Wegrzyn G."/>
            <person name="Mazur-Marzec H."/>
        </authorList>
    </citation>
    <scope>NUCLEOTIDE SEQUENCE [LARGE SCALE GENOMIC DNA]</scope>
    <source>
        <strain evidence="6">CCNP1411</strain>
    </source>
</reference>
<dbReference type="SUPFAM" id="SSF48452">
    <property type="entry name" value="TPR-like"/>
    <property type="match status" value="1"/>
</dbReference>
<dbReference type="PANTHER" id="PTHR44943">
    <property type="entry name" value="CELLULOSE SYNTHASE OPERON PROTEIN C"/>
    <property type="match status" value="1"/>
</dbReference>
<feature type="repeat" description="TPR" evidence="3">
    <location>
        <begin position="220"/>
        <end position="253"/>
    </location>
</feature>
<dbReference type="Pfam" id="PF13414">
    <property type="entry name" value="TPR_11"/>
    <property type="match status" value="1"/>
</dbReference>
<name>A0A7D7QM04_9NOSO</name>
<evidence type="ECO:0000313" key="6">
    <source>
        <dbReference type="Proteomes" id="UP000514713"/>
    </source>
</evidence>
<dbReference type="EMBL" id="CP054698">
    <property type="protein sequence ID" value="QMS88265.1"/>
    <property type="molecule type" value="Genomic_DNA"/>
</dbReference>
<dbReference type="Pfam" id="PF12770">
    <property type="entry name" value="CHAT"/>
    <property type="match status" value="1"/>
</dbReference>
<evidence type="ECO:0000259" key="4">
    <source>
        <dbReference type="Pfam" id="PF12770"/>
    </source>
</evidence>
<feature type="repeat" description="TPR" evidence="3">
    <location>
        <begin position="186"/>
        <end position="219"/>
    </location>
</feature>
<evidence type="ECO:0000256" key="2">
    <source>
        <dbReference type="ARBA" id="ARBA00022803"/>
    </source>
</evidence>
<feature type="domain" description="CHAT" evidence="4">
    <location>
        <begin position="738"/>
        <end position="1049"/>
    </location>
</feature>
<dbReference type="InterPro" id="IPR051685">
    <property type="entry name" value="Ycf3/AcsC/BcsC/TPR_MFPF"/>
</dbReference>
<feature type="repeat" description="TPR" evidence="3">
    <location>
        <begin position="322"/>
        <end position="355"/>
    </location>
</feature>
<dbReference type="KEGG" id="ned:HUN01_11915"/>